<evidence type="ECO:0000313" key="1">
    <source>
        <dbReference type="EMBL" id="VXA88581.1"/>
    </source>
</evidence>
<gene>
    <name evidence="1" type="ORF">AERO8C_70209</name>
</gene>
<proteinExistence type="predicted"/>
<protein>
    <submittedName>
        <fullName evidence="1">Uncharacterized protein</fullName>
    </submittedName>
</protein>
<name>A0A653LB49_AERVE</name>
<evidence type="ECO:0000313" key="2">
    <source>
        <dbReference type="Proteomes" id="UP000439123"/>
    </source>
</evidence>
<dbReference type="AlphaFoldDB" id="A0A653LB49"/>
<dbReference type="EMBL" id="CABWLC010000020">
    <property type="protein sequence ID" value="VXA88581.1"/>
    <property type="molecule type" value="Genomic_DNA"/>
</dbReference>
<reference evidence="1 2" key="1">
    <citation type="submission" date="2019-10" db="EMBL/GenBank/DDBJ databases">
        <authorList>
            <person name="Karimi E."/>
        </authorList>
    </citation>
    <scope>NUCLEOTIDE SEQUENCE [LARGE SCALE GENOMIC DNA]</scope>
    <source>
        <strain evidence="1">Aeromonas sp. 8C</strain>
    </source>
</reference>
<organism evidence="1 2">
    <name type="scientific">Aeromonas veronii</name>
    <dbReference type="NCBI Taxonomy" id="654"/>
    <lineage>
        <taxon>Bacteria</taxon>
        <taxon>Pseudomonadati</taxon>
        <taxon>Pseudomonadota</taxon>
        <taxon>Gammaproteobacteria</taxon>
        <taxon>Aeromonadales</taxon>
        <taxon>Aeromonadaceae</taxon>
        <taxon>Aeromonas</taxon>
    </lineage>
</organism>
<accession>A0A653LB49</accession>
<dbReference type="Proteomes" id="UP000439123">
    <property type="component" value="Unassembled WGS sequence"/>
</dbReference>
<sequence>MQHEIRQLQQWIKLWVTLGMKSDPKALDP</sequence>